<name>A0A3E2UIM7_9FIRM</name>
<dbReference type="PROSITE" id="PS50234">
    <property type="entry name" value="VWFA"/>
    <property type="match status" value="1"/>
</dbReference>
<dbReference type="Pfam" id="PF13519">
    <property type="entry name" value="VWA_2"/>
    <property type="match status" value="1"/>
</dbReference>
<dbReference type="RefSeq" id="WP_044959561.1">
    <property type="nucleotide sequence ID" value="NZ_CABKNH010000022.1"/>
</dbReference>
<evidence type="ECO:0000313" key="6">
    <source>
        <dbReference type="Proteomes" id="UP000462091"/>
    </source>
</evidence>
<organism evidence="4 5">
    <name type="scientific">Faecalibacterium prausnitzii</name>
    <dbReference type="NCBI Taxonomy" id="853"/>
    <lineage>
        <taxon>Bacteria</taxon>
        <taxon>Bacillati</taxon>
        <taxon>Bacillota</taxon>
        <taxon>Clostridia</taxon>
        <taxon>Eubacteriales</taxon>
        <taxon>Oscillospiraceae</taxon>
        <taxon>Faecalibacterium</taxon>
    </lineage>
</organism>
<proteinExistence type="predicted"/>
<dbReference type="GeneID" id="75067031"/>
<evidence type="ECO:0000259" key="2">
    <source>
        <dbReference type="PROSITE" id="PS50234"/>
    </source>
</evidence>
<evidence type="ECO:0000256" key="1">
    <source>
        <dbReference type="SAM" id="MobiDB-lite"/>
    </source>
</evidence>
<reference evidence="3 6" key="2">
    <citation type="journal article" date="2019" name="Nat. Med.">
        <title>A library of human gut bacterial isolates paired with longitudinal multiomics data enables mechanistic microbiome research.</title>
        <authorList>
            <person name="Poyet M."/>
            <person name="Groussin M."/>
            <person name="Gibbons S.M."/>
            <person name="Avila-Pacheco J."/>
            <person name="Jiang X."/>
            <person name="Kearney S.M."/>
            <person name="Perrotta A.R."/>
            <person name="Berdy B."/>
            <person name="Zhao S."/>
            <person name="Lieberman T.D."/>
            <person name="Swanson P.K."/>
            <person name="Smith M."/>
            <person name="Roesemann S."/>
            <person name="Alexander J.E."/>
            <person name="Rich S.A."/>
            <person name="Livny J."/>
            <person name="Vlamakis H."/>
            <person name="Clish C."/>
            <person name="Bullock K."/>
            <person name="Deik A."/>
            <person name="Scott J."/>
            <person name="Pierce K.A."/>
            <person name="Xavier R.J."/>
            <person name="Alm E.J."/>
        </authorList>
    </citation>
    <scope>NUCLEOTIDE SEQUENCE [LARGE SCALE GENOMIC DNA]</scope>
    <source>
        <strain evidence="3 6">BIOML-B1</strain>
    </source>
</reference>
<reference evidence="4 5" key="1">
    <citation type="submission" date="2018-08" db="EMBL/GenBank/DDBJ databases">
        <title>A genome reference for cultivated species of the human gut microbiota.</title>
        <authorList>
            <person name="Zou Y."/>
            <person name="Xue W."/>
            <person name="Luo G."/>
        </authorList>
    </citation>
    <scope>NUCLEOTIDE SEQUENCE [LARGE SCALE GENOMIC DNA]</scope>
    <source>
        <strain evidence="4 5">AF29-11BH</strain>
    </source>
</reference>
<protein>
    <submittedName>
        <fullName evidence="4">VWA domain-containing protein</fullName>
    </submittedName>
</protein>
<dbReference type="SUPFAM" id="SSF53300">
    <property type="entry name" value="vWA-like"/>
    <property type="match status" value="1"/>
</dbReference>
<feature type="domain" description="VWFA" evidence="2">
    <location>
        <begin position="16"/>
        <end position="196"/>
    </location>
</feature>
<evidence type="ECO:0000313" key="3">
    <source>
        <dbReference type="EMBL" id="MSC52424.1"/>
    </source>
</evidence>
<feature type="compositionally biased region" description="Polar residues" evidence="1">
    <location>
        <begin position="203"/>
        <end position="216"/>
    </location>
</feature>
<dbReference type="EMBL" id="WKQM01000024">
    <property type="protein sequence ID" value="MSC52424.1"/>
    <property type="molecule type" value="Genomic_DNA"/>
</dbReference>
<gene>
    <name evidence="4" type="ORF">DWZ04_10450</name>
    <name evidence="3" type="ORF">GKE10_11040</name>
</gene>
<dbReference type="AlphaFoldDB" id="A0A3E2UIM7"/>
<dbReference type="Proteomes" id="UP000260783">
    <property type="component" value="Unassembled WGS sequence"/>
</dbReference>
<accession>A0A3E2UIM7</accession>
<sequence length="261" mass="27842">MSLLDNVAPAPRKVMTLFYVVDTSGSMCGSKIGSVNSAMEEAITSDLPEISAANDDAEIKVAIMQFSSGCSWITPQSGPIAIGDVIWNDLNAGGVTDLGAACKELDKKLSRNEYLNSQTGAYAPVILLFSDGGPTDNWEKELKQLKLNNWFKHAIKIAIAIGDDADKTVLAEFTGTIESVITVNDKHTLKALIRKVSVRASEFQSHSKQSGDTTSSAEDDSAKIAQDAVNEIKQDASQNSPVSGGDSGAIDVSLDQDWGNW</sequence>
<evidence type="ECO:0000313" key="4">
    <source>
        <dbReference type="EMBL" id="RGB96089.1"/>
    </source>
</evidence>
<dbReference type="InterPro" id="IPR002035">
    <property type="entry name" value="VWF_A"/>
</dbReference>
<feature type="region of interest" description="Disordered" evidence="1">
    <location>
        <begin position="203"/>
        <end position="261"/>
    </location>
</feature>
<evidence type="ECO:0000313" key="5">
    <source>
        <dbReference type="Proteomes" id="UP000260783"/>
    </source>
</evidence>
<dbReference type="InterPro" id="IPR036465">
    <property type="entry name" value="vWFA_dom_sf"/>
</dbReference>
<dbReference type="Gene3D" id="3.40.50.410">
    <property type="entry name" value="von Willebrand factor, type A domain"/>
    <property type="match status" value="1"/>
</dbReference>
<dbReference type="Proteomes" id="UP000462091">
    <property type="component" value="Unassembled WGS sequence"/>
</dbReference>
<dbReference type="EMBL" id="QVEW01000011">
    <property type="protein sequence ID" value="RGB96089.1"/>
    <property type="molecule type" value="Genomic_DNA"/>
</dbReference>
<comment type="caution">
    <text evidence="4">The sequence shown here is derived from an EMBL/GenBank/DDBJ whole genome shotgun (WGS) entry which is preliminary data.</text>
</comment>